<proteinExistence type="predicted"/>
<dbReference type="PANTHER" id="PTHR43190">
    <property type="entry name" value="N-ACETYL-D-GLUCOSAMINE KINASE"/>
    <property type="match status" value="1"/>
</dbReference>
<feature type="domain" description="ATPase BadF/BadG/BcrA/BcrD type" evidence="1">
    <location>
        <begin position="5"/>
        <end position="265"/>
    </location>
</feature>
<dbReference type="InterPro" id="IPR002731">
    <property type="entry name" value="ATPase_BadF"/>
</dbReference>
<accession>A0A367YX16</accession>
<comment type="caution">
    <text evidence="2">The sequence shown here is derived from an EMBL/GenBank/DDBJ whole genome shotgun (WGS) entry which is preliminary data.</text>
</comment>
<dbReference type="InterPro" id="IPR043129">
    <property type="entry name" value="ATPase_NBD"/>
</dbReference>
<organism evidence="2 3">
    <name type="scientific">Desertihabitans brevis</name>
    <dbReference type="NCBI Taxonomy" id="2268447"/>
    <lineage>
        <taxon>Bacteria</taxon>
        <taxon>Bacillati</taxon>
        <taxon>Actinomycetota</taxon>
        <taxon>Actinomycetes</taxon>
        <taxon>Propionibacteriales</taxon>
        <taxon>Propionibacteriaceae</taxon>
        <taxon>Desertihabitans</taxon>
    </lineage>
</organism>
<protein>
    <recommendedName>
        <fullName evidence="1">ATPase BadF/BadG/BcrA/BcrD type domain-containing protein</fullName>
    </recommendedName>
</protein>
<gene>
    <name evidence="2" type="ORF">DT076_06875</name>
</gene>
<evidence type="ECO:0000313" key="2">
    <source>
        <dbReference type="EMBL" id="RCK70368.1"/>
    </source>
</evidence>
<keyword evidence="3" id="KW-1185">Reference proteome</keyword>
<reference evidence="2 3" key="1">
    <citation type="submission" date="2018-07" db="EMBL/GenBank/DDBJ databases">
        <title>Desertimonas flava gen. nov. sp. nov.</title>
        <authorList>
            <person name="Liu S."/>
        </authorList>
    </citation>
    <scope>NUCLEOTIDE SEQUENCE [LARGE SCALE GENOMIC DNA]</scope>
    <source>
        <strain evidence="2 3">16Sb5-5</strain>
    </source>
</reference>
<dbReference type="RefSeq" id="WP_114125910.1">
    <property type="nucleotide sequence ID" value="NZ_QOUI01000003.1"/>
</dbReference>
<evidence type="ECO:0000259" key="1">
    <source>
        <dbReference type="Pfam" id="PF01869"/>
    </source>
</evidence>
<dbReference type="Proteomes" id="UP000252770">
    <property type="component" value="Unassembled WGS sequence"/>
</dbReference>
<dbReference type="SUPFAM" id="SSF53067">
    <property type="entry name" value="Actin-like ATPase domain"/>
    <property type="match status" value="2"/>
</dbReference>
<sequence>MRVVVGVDAGGSSTRAVAVTADGTVVGERRTGGGNHHSVGTEVSRHFREAVSGALGDVPTADVAAVVAGIAGAAAAAGATVRQRVADDLAALGVAAPHAVVTDLDIAFLGGAPGDDGLLLLSGTGAVAARYTGRRLEARCDGMGWRLGDEGSGWWIGSRALRTAAAALDGRAAPTTLVQHVGAALGVQDLSGDRRQDWIRTVAPLTAGQVAALVPAVVTAADSGDAAAAAILAEAVEALLGTCSVVTTGPTDVVLAGGVLTGVDAVRQPVTHALESLGHRVHLGERPVLGAVRLAAELAGWDRSTAP</sequence>
<name>A0A367YX16_9ACTN</name>
<dbReference type="PANTHER" id="PTHR43190:SF3">
    <property type="entry name" value="N-ACETYL-D-GLUCOSAMINE KINASE"/>
    <property type="match status" value="1"/>
</dbReference>
<dbReference type="InterPro" id="IPR052519">
    <property type="entry name" value="Euk-type_GlcNAc_Kinase"/>
</dbReference>
<dbReference type="AlphaFoldDB" id="A0A367YX16"/>
<dbReference type="EMBL" id="QOUI01000003">
    <property type="protein sequence ID" value="RCK70368.1"/>
    <property type="molecule type" value="Genomic_DNA"/>
</dbReference>
<evidence type="ECO:0000313" key="3">
    <source>
        <dbReference type="Proteomes" id="UP000252770"/>
    </source>
</evidence>
<dbReference type="Gene3D" id="3.30.420.40">
    <property type="match status" value="2"/>
</dbReference>
<dbReference type="Pfam" id="PF01869">
    <property type="entry name" value="BcrAD_BadFG"/>
    <property type="match status" value="1"/>
</dbReference>